<keyword evidence="1" id="KW-0472">Membrane</keyword>
<keyword evidence="2" id="KW-0496">Mitochondrion</keyword>
<evidence type="ECO:0000256" key="1">
    <source>
        <dbReference type="SAM" id="Phobius"/>
    </source>
</evidence>
<dbReference type="EMBL" id="KJ775864">
    <property type="protein sequence ID" value="AII23416.1"/>
    <property type="molecule type" value="Genomic_DNA"/>
</dbReference>
<evidence type="ECO:0000313" key="2">
    <source>
        <dbReference type="EMBL" id="AII23416.1"/>
    </source>
</evidence>
<keyword evidence="1" id="KW-0812">Transmembrane</keyword>
<reference evidence="2" key="1">
    <citation type="submission" date="2014-04" db="EMBL/GenBank/DDBJ databases">
        <title>The M-type Complete mitochondrial genome of Arconaia lanceolata.</title>
        <authorList>
            <person name="Guo L."/>
            <person name="Wang G."/>
            <person name="Li J."/>
        </authorList>
    </citation>
    <scope>NUCLEOTIDE SEQUENCE</scope>
</reference>
<keyword evidence="1" id="KW-1133">Transmembrane helix</keyword>
<geneLocation type="mitochondrion" evidence="2"/>
<organism evidence="2">
    <name type="scientific">Lanceolaria lanceolata</name>
    <name type="common">Freshwater pearl mussel</name>
    <name type="synonym">Arconaia lanceolata</name>
    <dbReference type="NCBI Taxonomy" id="2508263"/>
    <lineage>
        <taxon>Eukaryota</taxon>
        <taxon>Metazoa</taxon>
        <taxon>Spiralia</taxon>
        <taxon>Lophotrochozoa</taxon>
        <taxon>Mollusca</taxon>
        <taxon>Bivalvia</taxon>
        <taxon>Autobranchia</taxon>
        <taxon>Heteroconchia</taxon>
        <taxon>Palaeoheterodonta</taxon>
        <taxon>Unionida</taxon>
        <taxon>Unionoidea</taxon>
        <taxon>Unionidae</taxon>
        <taxon>Unioninae</taxon>
        <taxon>Lanceolaria</taxon>
    </lineage>
</organism>
<name>A0A1W5I7W2_LANLA</name>
<protein>
    <submittedName>
        <fullName evidence="2">ATP synthase F0 subunit 8</fullName>
    </submittedName>
</protein>
<sequence>MPQLSPVSWFLVFVFLVGMMVNMSVIKWWNGGDDYSVGRVVVSKKSSPRLFFWGNYKQKVLAK</sequence>
<feature type="transmembrane region" description="Helical" evidence="1">
    <location>
        <begin position="6"/>
        <end position="29"/>
    </location>
</feature>
<dbReference type="AlphaFoldDB" id="A0A1W5I7W2"/>
<proteinExistence type="predicted"/>
<accession>A0A1W5I7W2</accession>
<gene>
    <name evidence="2" type="primary">ATP8</name>
</gene>